<organism evidence="1 2">
    <name type="scientific">Planotetraspora phitsanulokensis</name>
    <dbReference type="NCBI Taxonomy" id="575192"/>
    <lineage>
        <taxon>Bacteria</taxon>
        <taxon>Bacillati</taxon>
        <taxon>Actinomycetota</taxon>
        <taxon>Actinomycetes</taxon>
        <taxon>Streptosporangiales</taxon>
        <taxon>Streptosporangiaceae</taxon>
        <taxon>Planotetraspora</taxon>
    </lineage>
</organism>
<sequence>MASSLDLAPQLCQDMTAPLARSTHPVFGVSSGAPAYNIDRPNLRAAFELSRSDGEPLLTQTVGFVGSSARFQMPDGVLTDGSYRVRARAEDGAAVSEWLPWCVFTVDTSGAVTTPGVPAAVRISAGPYAGFQQCGAASGAPVVGTRDSLTFAASPTPQIIGVTYKNLSATFEIGHPGEDPLIRRTEAIWPSGLVFGTGVAPGTLTPGLYQFRVRAEDGNAVSAWSPWCAFTVIE</sequence>
<accession>A0A8J3U091</accession>
<reference evidence="1 2" key="1">
    <citation type="submission" date="2021-01" db="EMBL/GenBank/DDBJ databases">
        <title>Whole genome shotgun sequence of Planotetraspora phitsanulokensis NBRC 104273.</title>
        <authorList>
            <person name="Komaki H."/>
            <person name="Tamura T."/>
        </authorList>
    </citation>
    <scope>NUCLEOTIDE SEQUENCE [LARGE SCALE GENOMIC DNA]</scope>
    <source>
        <strain evidence="1 2">NBRC 104273</strain>
    </source>
</reference>
<name>A0A8J3U091_9ACTN</name>
<evidence type="ECO:0000313" key="1">
    <source>
        <dbReference type="EMBL" id="GII36043.1"/>
    </source>
</evidence>
<comment type="caution">
    <text evidence="1">The sequence shown here is derived from an EMBL/GenBank/DDBJ whole genome shotgun (WGS) entry which is preliminary data.</text>
</comment>
<dbReference type="Proteomes" id="UP000622547">
    <property type="component" value="Unassembled WGS sequence"/>
</dbReference>
<keyword evidence="2" id="KW-1185">Reference proteome</keyword>
<protein>
    <submittedName>
        <fullName evidence="1">Uncharacterized protein</fullName>
    </submittedName>
</protein>
<dbReference type="AlphaFoldDB" id="A0A8J3U091"/>
<proteinExistence type="predicted"/>
<dbReference type="EMBL" id="BOOP01000003">
    <property type="protein sequence ID" value="GII36043.1"/>
    <property type="molecule type" value="Genomic_DNA"/>
</dbReference>
<gene>
    <name evidence="1" type="ORF">Pph01_10460</name>
</gene>
<evidence type="ECO:0000313" key="2">
    <source>
        <dbReference type="Proteomes" id="UP000622547"/>
    </source>
</evidence>